<dbReference type="RefSeq" id="WP_217676122.1">
    <property type="nucleotide sequence ID" value="NZ_JAHRVA010000001.1"/>
</dbReference>
<dbReference type="Proteomes" id="UP000752297">
    <property type="component" value="Unassembled WGS sequence"/>
</dbReference>
<proteinExistence type="predicted"/>
<dbReference type="PANTHER" id="PTHR39327">
    <property type="match status" value="1"/>
</dbReference>
<evidence type="ECO:0000313" key="2">
    <source>
        <dbReference type="EMBL" id="MBV2142094.1"/>
    </source>
</evidence>
<accession>A0A949US91</accession>
<comment type="caution">
    <text evidence="2">The sequence shown here is derived from an EMBL/GenBank/DDBJ whole genome shotgun (WGS) entry which is preliminary data.</text>
</comment>
<evidence type="ECO:0000313" key="3">
    <source>
        <dbReference type="Proteomes" id="UP000752297"/>
    </source>
</evidence>
<organism evidence="2 3">
    <name type="scientific">Falsochrobactrum tianjinense</name>
    <dbReference type="NCBI Taxonomy" id="2706015"/>
    <lineage>
        <taxon>Bacteria</taxon>
        <taxon>Pseudomonadati</taxon>
        <taxon>Pseudomonadota</taxon>
        <taxon>Alphaproteobacteria</taxon>
        <taxon>Hyphomicrobiales</taxon>
        <taxon>Brucellaceae</taxon>
        <taxon>Falsochrobactrum</taxon>
    </lineage>
</organism>
<feature type="signal peptide" evidence="1">
    <location>
        <begin position="1"/>
        <end position="30"/>
    </location>
</feature>
<sequence length="207" mass="23103">MFCVVRPVKKVIAAASVGAALLLSGFGAQAAASAYMQTGKLTSQPIGHYEFCKRETKECSITSRNTRPLQLGHDNWQGIIKVNLSVNERIQPMTDMEIYGVEEYWAYPTTVGDCEDYVLLKQRELAEAGIPMTDLLITVVRKPDGEGHAVLTVRTDRGDFILDNLTDEVMRWDESDYTFLKRQSASNTGRWVTIEAPDNLLVGSVRQ</sequence>
<keyword evidence="3" id="KW-1185">Reference proteome</keyword>
<dbReference type="AlphaFoldDB" id="A0A949US91"/>
<dbReference type="PANTHER" id="PTHR39327:SF1">
    <property type="entry name" value="BLR5470 PROTEIN"/>
    <property type="match status" value="1"/>
</dbReference>
<evidence type="ECO:0000256" key="1">
    <source>
        <dbReference type="SAM" id="SignalP"/>
    </source>
</evidence>
<keyword evidence="1" id="KW-0732">Signal</keyword>
<dbReference type="InterPro" id="IPR010319">
    <property type="entry name" value="Transglutaminase-like_Cys_pept"/>
</dbReference>
<name>A0A949US91_9HYPH</name>
<gene>
    <name evidence="2" type="ORF">KUG47_01110</name>
</gene>
<dbReference type="EMBL" id="JAHRVA010000001">
    <property type="protein sequence ID" value="MBV2142094.1"/>
    <property type="molecule type" value="Genomic_DNA"/>
</dbReference>
<reference evidence="2 3" key="1">
    <citation type="submission" date="2021-06" db="EMBL/GenBank/DDBJ databases">
        <title>Falsochrobactrum tianjin sp.nov., a new petroleum-degrading bacteria isolated from oily soils.</title>
        <authorList>
            <person name="Chen G."/>
            <person name="Chen H."/>
            <person name="Tian J."/>
            <person name="Qing J."/>
            <person name="Zhong L."/>
            <person name="Ma W."/>
            <person name="Song Y."/>
            <person name="Cui X."/>
            <person name="Yan B."/>
        </authorList>
    </citation>
    <scope>NUCLEOTIDE SEQUENCE [LARGE SCALE GENOMIC DNA]</scope>
    <source>
        <strain evidence="2 3">TDYN1</strain>
    </source>
</reference>
<feature type="chain" id="PRO_5037051054" evidence="1">
    <location>
        <begin position="31"/>
        <end position="207"/>
    </location>
</feature>
<protein>
    <submittedName>
        <fullName evidence="2">Transglutaminase-like cysteine peptidase</fullName>
    </submittedName>
</protein>
<dbReference type="Pfam" id="PF06035">
    <property type="entry name" value="Peptidase_C93"/>
    <property type="match status" value="1"/>
</dbReference>